<reference evidence="1" key="1">
    <citation type="journal article" date="2020" name="Stud. Mycol.">
        <title>101 Dothideomycetes genomes: a test case for predicting lifestyles and emergence of pathogens.</title>
        <authorList>
            <person name="Haridas S."/>
            <person name="Albert R."/>
            <person name="Binder M."/>
            <person name="Bloem J."/>
            <person name="Labutti K."/>
            <person name="Salamov A."/>
            <person name="Andreopoulos B."/>
            <person name="Baker S."/>
            <person name="Barry K."/>
            <person name="Bills G."/>
            <person name="Bluhm B."/>
            <person name="Cannon C."/>
            <person name="Castanera R."/>
            <person name="Culley D."/>
            <person name="Daum C."/>
            <person name="Ezra D."/>
            <person name="Gonzalez J."/>
            <person name="Henrissat B."/>
            <person name="Kuo A."/>
            <person name="Liang C."/>
            <person name="Lipzen A."/>
            <person name="Lutzoni F."/>
            <person name="Magnuson J."/>
            <person name="Mondo S."/>
            <person name="Nolan M."/>
            <person name="Ohm R."/>
            <person name="Pangilinan J."/>
            <person name="Park H.-J."/>
            <person name="Ramirez L."/>
            <person name="Alfaro M."/>
            <person name="Sun H."/>
            <person name="Tritt A."/>
            <person name="Yoshinaga Y."/>
            <person name="Zwiers L.-H."/>
            <person name="Turgeon B."/>
            <person name="Goodwin S."/>
            <person name="Spatafora J."/>
            <person name="Crous P."/>
            <person name="Grigoriev I."/>
        </authorList>
    </citation>
    <scope>NUCLEOTIDE SEQUENCE</scope>
    <source>
        <strain evidence="1">CBS 130266</strain>
    </source>
</reference>
<keyword evidence="2" id="KW-1185">Reference proteome</keyword>
<evidence type="ECO:0000313" key="2">
    <source>
        <dbReference type="Proteomes" id="UP000800235"/>
    </source>
</evidence>
<evidence type="ECO:0000313" key="1">
    <source>
        <dbReference type="EMBL" id="KAF2425734.1"/>
    </source>
</evidence>
<dbReference type="AlphaFoldDB" id="A0A9P4NLF0"/>
<organism evidence="1 2">
    <name type="scientific">Tothia fuscella</name>
    <dbReference type="NCBI Taxonomy" id="1048955"/>
    <lineage>
        <taxon>Eukaryota</taxon>
        <taxon>Fungi</taxon>
        <taxon>Dikarya</taxon>
        <taxon>Ascomycota</taxon>
        <taxon>Pezizomycotina</taxon>
        <taxon>Dothideomycetes</taxon>
        <taxon>Pleosporomycetidae</taxon>
        <taxon>Venturiales</taxon>
        <taxon>Cylindrosympodiaceae</taxon>
        <taxon>Tothia</taxon>
    </lineage>
</organism>
<comment type="caution">
    <text evidence="1">The sequence shown here is derived from an EMBL/GenBank/DDBJ whole genome shotgun (WGS) entry which is preliminary data.</text>
</comment>
<sequence length="223" mass="25931">MSQQSRDRKHVEVMVTIPEEGNEEREEEVVAIARSLGETHINDKKPADSGKQRFNPTAEEFQFTTSEMPFLPSKAIFLSQYFSKFPKAYLDHVITPGYDAEEVPHLPHHVYSTCEDFWETIKGREEAATALHRHIVDKRSRTKWTCLLKPIAKDFMEKVKEDIQSKFTRPGYVYSPPFMPISAKMYGYYAFACHTIFMHELDLIQFTNAMKRKIEVMKGSGVW</sequence>
<accession>A0A9P4NLF0</accession>
<gene>
    <name evidence="1" type="ORF">EJ08DRAFT_397227</name>
</gene>
<dbReference type="EMBL" id="MU007068">
    <property type="protein sequence ID" value="KAF2425734.1"/>
    <property type="molecule type" value="Genomic_DNA"/>
</dbReference>
<proteinExistence type="predicted"/>
<dbReference type="Proteomes" id="UP000800235">
    <property type="component" value="Unassembled WGS sequence"/>
</dbReference>
<protein>
    <submittedName>
        <fullName evidence="1">Uncharacterized protein</fullName>
    </submittedName>
</protein>
<name>A0A9P4NLF0_9PEZI</name>